<reference evidence="2 3" key="1">
    <citation type="submission" date="2023-04" db="EMBL/GenBank/DDBJ databases">
        <authorList>
            <person name="Hsu D."/>
        </authorList>
    </citation>
    <scope>NUCLEOTIDE SEQUENCE [LARGE SCALE GENOMIC DNA]</scope>
    <source>
        <strain evidence="2 3">MK1</strain>
    </source>
</reference>
<feature type="transmembrane region" description="Helical" evidence="1">
    <location>
        <begin position="161"/>
        <end position="184"/>
    </location>
</feature>
<gene>
    <name evidence="2" type="ORF">MFMK1_001484</name>
</gene>
<feature type="transmembrane region" description="Helical" evidence="1">
    <location>
        <begin position="120"/>
        <end position="140"/>
    </location>
</feature>
<proteinExistence type="predicted"/>
<keyword evidence="1" id="KW-0472">Membrane</keyword>
<evidence type="ECO:0000313" key="3">
    <source>
        <dbReference type="Proteomes" id="UP001329915"/>
    </source>
</evidence>
<feature type="transmembrane region" description="Helical" evidence="1">
    <location>
        <begin position="260"/>
        <end position="281"/>
    </location>
</feature>
<organism evidence="2 3">
    <name type="scientific">Metallumcola ferriviriculae</name>
    <dbReference type="NCBI Taxonomy" id="3039180"/>
    <lineage>
        <taxon>Bacteria</taxon>
        <taxon>Bacillati</taxon>
        <taxon>Bacillota</taxon>
        <taxon>Clostridia</taxon>
        <taxon>Neomoorellales</taxon>
        <taxon>Desulfitibacteraceae</taxon>
        <taxon>Metallumcola</taxon>
    </lineage>
</organism>
<name>A0AAU0UNB4_9FIRM</name>
<feature type="transmembrane region" description="Helical" evidence="1">
    <location>
        <begin position="95"/>
        <end position="114"/>
    </location>
</feature>
<keyword evidence="3" id="KW-1185">Reference proteome</keyword>
<feature type="transmembrane region" description="Helical" evidence="1">
    <location>
        <begin position="69"/>
        <end position="86"/>
    </location>
</feature>
<protein>
    <submittedName>
        <fullName evidence="2">Uncharacterized protein</fullName>
    </submittedName>
</protein>
<dbReference type="Proteomes" id="UP001329915">
    <property type="component" value="Chromosome"/>
</dbReference>
<keyword evidence="1" id="KW-0812">Transmembrane</keyword>
<feature type="transmembrane region" description="Helical" evidence="1">
    <location>
        <begin position="233"/>
        <end position="254"/>
    </location>
</feature>
<feature type="transmembrane region" description="Helical" evidence="1">
    <location>
        <begin position="196"/>
        <end position="221"/>
    </location>
</feature>
<dbReference type="EMBL" id="CP121694">
    <property type="protein sequence ID" value="WRO21674.1"/>
    <property type="molecule type" value="Genomic_DNA"/>
</dbReference>
<sequence>MKFQKNISILVFCIIIVSLIATTSGILSNHGPGAYEYQSVRGETVTIYGRGLYQHMSSEVAVQGIAQDYVTLFIGIPLLIAALFLVRKGSVKGKFLLTGVLGYFLVTYLFYLVMAMYNPLFLAYAFLMGASFFGFTLAMFSFEVDSLPESFKENTPVKSAGVFLVAQSFLIAFLWLSIVVPPLINGEIYPQQVEHYTTLIVQGMDLGLLLPAAIISGILLIKKQTYGYLLGPVYFVFLSILMTALTAKVIAMGISGYNIIPVIFIIPTFALISIFFSVLLIKNVIGKPGSAEKPLVI</sequence>
<feature type="transmembrane region" description="Helical" evidence="1">
    <location>
        <begin position="7"/>
        <end position="27"/>
    </location>
</feature>
<accession>A0AAU0UNB4</accession>
<keyword evidence="1" id="KW-1133">Transmembrane helix</keyword>
<evidence type="ECO:0000313" key="2">
    <source>
        <dbReference type="EMBL" id="WRO21674.1"/>
    </source>
</evidence>
<dbReference type="RefSeq" id="WP_366924505.1">
    <property type="nucleotide sequence ID" value="NZ_CP121694.1"/>
</dbReference>
<dbReference type="KEGG" id="dbc:MFMK1_001484"/>
<dbReference type="AlphaFoldDB" id="A0AAU0UNB4"/>
<evidence type="ECO:0000256" key="1">
    <source>
        <dbReference type="SAM" id="Phobius"/>
    </source>
</evidence>